<dbReference type="InterPro" id="IPR015795">
    <property type="entry name" value="Pyrv_Knase_C"/>
</dbReference>
<dbReference type="EMBL" id="BARS01031097">
    <property type="protein sequence ID" value="GAG27873.1"/>
    <property type="molecule type" value="Genomic_DNA"/>
</dbReference>
<feature type="domain" description="Pyruvate kinase C-terminal" evidence="1">
    <location>
        <begin position="29"/>
        <end position="170"/>
    </location>
</feature>
<gene>
    <name evidence="2" type="ORF">S01H1_48421</name>
</gene>
<dbReference type="Pfam" id="PF02887">
    <property type="entry name" value="PK_C"/>
    <property type="match status" value="1"/>
</dbReference>
<organism evidence="2">
    <name type="scientific">marine sediment metagenome</name>
    <dbReference type="NCBI Taxonomy" id="412755"/>
    <lineage>
        <taxon>unclassified sequences</taxon>
        <taxon>metagenomes</taxon>
        <taxon>ecological metagenomes</taxon>
    </lineage>
</organism>
<evidence type="ECO:0000259" key="1">
    <source>
        <dbReference type="Pfam" id="PF02887"/>
    </source>
</evidence>
<dbReference type="InterPro" id="IPR036918">
    <property type="entry name" value="Pyrv_Knase_C_sf"/>
</dbReference>
<feature type="non-terminal residue" evidence="2">
    <location>
        <position position="174"/>
    </location>
</feature>
<protein>
    <recommendedName>
        <fullName evidence="1">Pyruvate kinase C-terminal domain-containing protein</fullName>
    </recommendedName>
</protein>
<dbReference type="SUPFAM" id="SSF52935">
    <property type="entry name" value="PK C-terminal domain-like"/>
    <property type="match status" value="1"/>
</dbReference>
<name>X0WTP4_9ZZZZ</name>
<evidence type="ECO:0000313" key="2">
    <source>
        <dbReference type="EMBL" id="GAG27873.1"/>
    </source>
</evidence>
<accession>X0WTP4</accession>
<proteinExistence type="predicted"/>
<dbReference type="Gene3D" id="3.40.1380.20">
    <property type="entry name" value="Pyruvate kinase, C-terminal domain"/>
    <property type="match status" value="1"/>
</dbReference>
<reference evidence="2" key="1">
    <citation type="journal article" date="2014" name="Front. Microbiol.">
        <title>High frequency of phylogenetically diverse reductive dehalogenase-homologous genes in deep subseafloor sedimentary metagenomes.</title>
        <authorList>
            <person name="Kawai M."/>
            <person name="Futagami T."/>
            <person name="Toyoda A."/>
            <person name="Takaki Y."/>
            <person name="Nishi S."/>
            <person name="Hori S."/>
            <person name="Arai W."/>
            <person name="Tsubouchi T."/>
            <person name="Morono Y."/>
            <person name="Uchiyama I."/>
            <person name="Ito T."/>
            <person name="Fujiyama A."/>
            <person name="Inagaki F."/>
            <person name="Takami H."/>
        </authorList>
    </citation>
    <scope>NUCLEOTIDE SEQUENCE</scope>
    <source>
        <strain evidence="2">Expedition CK06-06</strain>
    </source>
</reference>
<comment type="caution">
    <text evidence="2">The sequence shown here is derived from an EMBL/GenBank/DDBJ whole genome shotgun (WGS) entry which is preliminary data.</text>
</comment>
<dbReference type="AlphaFoldDB" id="X0WTP4"/>
<sequence>MVEYLKEEILKAMELKTTYFENTGKENTEEVLRIARQRAEELGIKTVVVASTVGGTAVRAMDVLQGLRVIVVTHNTGFREPNTQEFTEENRKIVESKGGVVFTTAHTFTGLSGVMRKKFNTYIIGDIVAHTLRIFGQGMKVVCEIAVMAADGGLVRTDEDVIAIAGTGRGADTA</sequence>